<dbReference type="AlphaFoldDB" id="A0A921ILH0"/>
<evidence type="ECO:0000313" key="5">
    <source>
        <dbReference type="Proteomes" id="UP000782880"/>
    </source>
</evidence>
<evidence type="ECO:0000256" key="2">
    <source>
        <dbReference type="PIRSR" id="PIRSR605754-1"/>
    </source>
</evidence>
<dbReference type="InterPro" id="IPR023365">
    <property type="entry name" value="Sortase_dom-sf"/>
</dbReference>
<evidence type="ECO:0000256" key="1">
    <source>
        <dbReference type="ARBA" id="ARBA00022801"/>
    </source>
</evidence>
<reference evidence="4" key="1">
    <citation type="journal article" date="2021" name="PeerJ">
        <title>Extensive microbial diversity within the chicken gut microbiome revealed by metagenomics and culture.</title>
        <authorList>
            <person name="Gilroy R."/>
            <person name="Ravi A."/>
            <person name="Getino M."/>
            <person name="Pursley I."/>
            <person name="Horton D.L."/>
            <person name="Alikhan N.F."/>
            <person name="Baker D."/>
            <person name="Gharbi K."/>
            <person name="Hall N."/>
            <person name="Watson M."/>
            <person name="Adriaenssens E.M."/>
            <person name="Foster-Nyarko E."/>
            <person name="Jarju S."/>
            <person name="Secka A."/>
            <person name="Antonio M."/>
            <person name="Oren A."/>
            <person name="Chaudhuri R.R."/>
            <person name="La Ragione R."/>
            <person name="Hildebrand F."/>
            <person name="Pallen M.J."/>
        </authorList>
    </citation>
    <scope>NUCLEOTIDE SEQUENCE</scope>
    <source>
        <strain evidence="4">ChiBcec21-2208</strain>
    </source>
</reference>
<evidence type="ECO:0000256" key="3">
    <source>
        <dbReference type="SAM" id="Phobius"/>
    </source>
</evidence>
<keyword evidence="3" id="KW-0472">Membrane</keyword>
<organism evidence="4 5">
    <name type="scientific">Subdoligranulum variabile</name>
    <dbReference type="NCBI Taxonomy" id="214851"/>
    <lineage>
        <taxon>Bacteria</taxon>
        <taxon>Bacillati</taxon>
        <taxon>Bacillota</taxon>
        <taxon>Clostridia</taxon>
        <taxon>Eubacteriales</taxon>
        <taxon>Oscillospiraceae</taxon>
        <taxon>Subdoligranulum</taxon>
    </lineage>
</organism>
<dbReference type="InterPro" id="IPR005754">
    <property type="entry name" value="Sortase"/>
</dbReference>
<dbReference type="Gene3D" id="2.40.260.10">
    <property type="entry name" value="Sortase"/>
    <property type="match status" value="1"/>
</dbReference>
<dbReference type="Pfam" id="PF04203">
    <property type="entry name" value="Sortase"/>
    <property type="match status" value="1"/>
</dbReference>
<feature type="active site" description="Acyl-thioester intermediate" evidence="2">
    <location>
        <position position="212"/>
    </location>
</feature>
<reference evidence="4" key="2">
    <citation type="submission" date="2021-09" db="EMBL/GenBank/DDBJ databases">
        <authorList>
            <person name="Gilroy R."/>
        </authorList>
    </citation>
    <scope>NUCLEOTIDE SEQUENCE</scope>
    <source>
        <strain evidence="4">ChiBcec21-2208</strain>
    </source>
</reference>
<comment type="caution">
    <text evidence="4">The sequence shown here is derived from an EMBL/GenBank/DDBJ whole genome shotgun (WGS) entry which is preliminary data.</text>
</comment>
<name>A0A921ILH0_9FIRM</name>
<protein>
    <submittedName>
        <fullName evidence="4">Class C sortase</fullName>
    </submittedName>
</protein>
<keyword evidence="3" id="KW-1133">Transmembrane helix</keyword>
<dbReference type="EMBL" id="DYVE01000162">
    <property type="protein sequence ID" value="HJG28215.1"/>
    <property type="molecule type" value="Genomic_DNA"/>
</dbReference>
<dbReference type="Proteomes" id="UP000782880">
    <property type="component" value="Unassembled WGS sequence"/>
</dbReference>
<dbReference type="NCBIfam" id="TIGR01076">
    <property type="entry name" value="sortase_fam"/>
    <property type="match status" value="1"/>
</dbReference>
<evidence type="ECO:0000313" key="4">
    <source>
        <dbReference type="EMBL" id="HJG28215.1"/>
    </source>
</evidence>
<gene>
    <name evidence="4" type="ORF">K8V20_06180</name>
</gene>
<proteinExistence type="predicted"/>
<feature type="active site" description="Proton donor/acceptor" evidence="2">
    <location>
        <position position="150"/>
    </location>
</feature>
<dbReference type="NCBIfam" id="NF033745">
    <property type="entry name" value="class_C_sortase"/>
    <property type="match status" value="1"/>
</dbReference>
<keyword evidence="3" id="KW-0812">Transmembrane</keyword>
<accession>A0A921ILH0</accession>
<sequence>MQLRSIAPVAAALALFVGGAAVFCYPAISNYLNQKNQSRVVQTYEETVAAQDDALLAEEWAKAEEYNENLAGDPVHDPFVPGSGYALPDNYLDVLNIDGVMGRITIPKIGVDLPIYHGTDAETLEKGVGHIESTSLPIGGEYRHAVLTGHRGLPSAELFTRLDELEPGDQFYLHVLDATLAYQVDQILTVEPQELETLVAEPGQDYVTLVTCTPYGINTHRMLVRGTRVPYVPEAEQSTQATAAHLLGGETTTRYFLIGILFGIGLLYLFIAVLLGYRLLHGTAKGENHHA</sequence>
<dbReference type="SUPFAM" id="SSF63817">
    <property type="entry name" value="Sortase"/>
    <property type="match status" value="1"/>
</dbReference>
<keyword evidence="1" id="KW-0378">Hydrolase</keyword>
<feature type="transmembrane region" description="Helical" evidence="3">
    <location>
        <begin position="255"/>
        <end position="277"/>
    </location>
</feature>
<dbReference type="GO" id="GO:0016787">
    <property type="term" value="F:hydrolase activity"/>
    <property type="evidence" value="ECO:0007669"/>
    <property type="project" value="UniProtKB-KW"/>
</dbReference>
<dbReference type="InterPro" id="IPR042002">
    <property type="entry name" value="Sortase_C"/>
</dbReference>
<dbReference type="CDD" id="cd05827">
    <property type="entry name" value="Sortase_C"/>
    <property type="match status" value="1"/>
</dbReference>